<evidence type="ECO:0000313" key="1">
    <source>
        <dbReference type="EMBL" id="OGZ66774.1"/>
    </source>
</evidence>
<dbReference type="EMBL" id="MHOQ01000022">
    <property type="protein sequence ID" value="OGZ66774.1"/>
    <property type="molecule type" value="Genomic_DNA"/>
</dbReference>
<proteinExistence type="predicted"/>
<protein>
    <submittedName>
        <fullName evidence="1">Uncharacterized protein</fullName>
    </submittedName>
</protein>
<dbReference type="Gene3D" id="1.10.10.60">
    <property type="entry name" value="Homeodomain-like"/>
    <property type="match status" value="1"/>
</dbReference>
<dbReference type="Proteomes" id="UP000179183">
    <property type="component" value="Unassembled WGS sequence"/>
</dbReference>
<sequence>MKNYNTLKVRAILLRKNGASYGTIKKELNISKSTLSYWLKDIPIKEKYRKRFYTNQILNLSKGAQSQKERRVREVTEIIKNASKEVSKSISLESYRLFGAALYWAEGNKKNGLCVTNSDPYLILFMVKWFEKIFSLMSKNLKARLNIYPQQNELEIKKFWSQLTGIPLENFGKSFIKPLNKNYKKNTLYYGTIRIEVPRGTDMRHRIFGWIKAVLHEISSKTESTQQEWKRLEISRTINIPK</sequence>
<organism evidence="1 2">
    <name type="scientific">Candidatus Staskawiczbacteria bacterium RIFCSPHIGHO2_02_FULL_33_16</name>
    <dbReference type="NCBI Taxonomy" id="1802204"/>
    <lineage>
        <taxon>Bacteria</taxon>
        <taxon>Candidatus Staskawicziibacteriota</taxon>
    </lineage>
</organism>
<accession>A0A1G2HW44</accession>
<dbReference type="AlphaFoldDB" id="A0A1G2HW44"/>
<name>A0A1G2HW44_9BACT</name>
<reference evidence="1 2" key="1">
    <citation type="journal article" date="2016" name="Nat. Commun.">
        <title>Thousands of microbial genomes shed light on interconnected biogeochemical processes in an aquifer system.</title>
        <authorList>
            <person name="Anantharaman K."/>
            <person name="Brown C.T."/>
            <person name="Hug L.A."/>
            <person name="Sharon I."/>
            <person name="Castelle C.J."/>
            <person name="Probst A.J."/>
            <person name="Thomas B.C."/>
            <person name="Singh A."/>
            <person name="Wilkins M.J."/>
            <person name="Karaoz U."/>
            <person name="Brodie E.L."/>
            <person name="Williams K.H."/>
            <person name="Hubbard S.S."/>
            <person name="Banfield J.F."/>
        </authorList>
    </citation>
    <scope>NUCLEOTIDE SEQUENCE [LARGE SCALE GENOMIC DNA]</scope>
</reference>
<comment type="caution">
    <text evidence="1">The sequence shown here is derived from an EMBL/GenBank/DDBJ whole genome shotgun (WGS) entry which is preliminary data.</text>
</comment>
<evidence type="ECO:0000313" key="2">
    <source>
        <dbReference type="Proteomes" id="UP000179183"/>
    </source>
</evidence>
<gene>
    <name evidence="1" type="ORF">A3D34_03630</name>
</gene>